<evidence type="ECO:0000256" key="1">
    <source>
        <dbReference type="ARBA" id="ARBA00004613"/>
    </source>
</evidence>
<feature type="signal peptide" evidence="4">
    <location>
        <begin position="1"/>
        <end position="16"/>
    </location>
</feature>
<evidence type="ECO:0000313" key="5">
    <source>
        <dbReference type="EMBL" id="CAD7396755.1"/>
    </source>
</evidence>
<dbReference type="InterPro" id="IPR011390">
    <property type="entry name" value="IGFBP_rP_mac25"/>
</dbReference>
<evidence type="ECO:0000256" key="3">
    <source>
        <dbReference type="ARBA" id="ARBA00022729"/>
    </source>
</evidence>
<comment type="subcellular location">
    <subcellularLocation>
        <location evidence="1">Secreted</location>
    </subcellularLocation>
</comment>
<dbReference type="SUPFAM" id="SSF57184">
    <property type="entry name" value="Growth factor receptor domain"/>
    <property type="match status" value="1"/>
</dbReference>
<sequence>MYLSAVLFIALTTATLLVIRRSRTTGCRHLGAANRVRPTGRWQDWAPRQLSASAAPSFGGSQLAALGWRRSVAQIRVTGITESRSHYCIPCDEEECEIEPKGCRYGVVRNNCNRKVCAKGPGEMCGGPSTIWGRCADDLHCKCNYCTGCDTESLECHNVENCVPPTRLIERY</sequence>
<accession>A0A7R9CKK9</accession>
<evidence type="ECO:0000256" key="4">
    <source>
        <dbReference type="SAM" id="SignalP"/>
    </source>
</evidence>
<keyword evidence="3 4" id="KW-0732">Signal</keyword>
<name>A0A7R9CKK9_TIMCR</name>
<dbReference type="GO" id="GO:0009966">
    <property type="term" value="P:regulation of signal transduction"/>
    <property type="evidence" value="ECO:0007669"/>
    <property type="project" value="TreeGrafter"/>
</dbReference>
<evidence type="ECO:0000256" key="2">
    <source>
        <dbReference type="ARBA" id="ARBA00022525"/>
    </source>
</evidence>
<dbReference type="PANTHER" id="PTHR14186:SF19">
    <property type="entry name" value="INSULIN-LIKE GROWTH FACTOR-BINDING PROTEIN 7"/>
    <property type="match status" value="1"/>
</dbReference>
<dbReference type="InterPro" id="IPR009030">
    <property type="entry name" value="Growth_fac_rcpt_cys_sf"/>
</dbReference>
<protein>
    <recommendedName>
        <fullName evidence="6">Neuroparsin</fullName>
    </recommendedName>
</protein>
<dbReference type="GO" id="GO:0005576">
    <property type="term" value="C:extracellular region"/>
    <property type="evidence" value="ECO:0007669"/>
    <property type="project" value="UniProtKB-SubCell"/>
</dbReference>
<dbReference type="GO" id="GO:0005520">
    <property type="term" value="F:insulin-like growth factor binding"/>
    <property type="evidence" value="ECO:0007669"/>
    <property type="project" value="InterPro"/>
</dbReference>
<dbReference type="AlphaFoldDB" id="A0A7R9CKK9"/>
<dbReference type="PANTHER" id="PTHR14186">
    <property type="entry name" value="INSULIN-LIKE GROWTH FACTOR BINDING PROTEIN-RELATED"/>
    <property type="match status" value="1"/>
</dbReference>
<gene>
    <name evidence="5" type="ORF">TCEB3V08_LOCUS3769</name>
</gene>
<reference evidence="5" key="1">
    <citation type="submission" date="2020-11" db="EMBL/GenBank/DDBJ databases">
        <authorList>
            <person name="Tran Van P."/>
        </authorList>
    </citation>
    <scope>NUCLEOTIDE SEQUENCE</scope>
</reference>
<feature type="chain" id="PRO_5030909998" description="Neuroparsin" evidence="4">
    <location>
        <begin position="17"/>
        <end position="172"/>
    </location>
</feature>
<dbReference type="InterPro" id="IPR010850">
    <property type="entry name" value="Neuroparsin"/>
</dbReference>
<dbReference type="Gene3D" id="4.10.40.20">
    <property type="match status" value="1"/>
</dbReference>
<proteinExistence type="predicted"/>
<dbReference type="EMBL" id="OC317424">
    <property type="protein sequence ID" value="CAD7396755.1"/>
    <property type="molecule type" value="Genomic_DNA"/>
</dbReference>
<dbReference type="GO" id="GO:0001558">
    <property type="term" value="P:regulation of cell growth"/>
    <property type="evidence" value="ECO:0007669"/>
    <property type="project" value="InterPro"/>
</dbReference>
<dbReference type="Pfam" id="PF07327">
    <property type="entry name" value="Neuroparsin"/>
    <property type="match status" value="1"/>
</dbReference>
<evidence type="ECO:0008006" key="6">
    <source>
        <dbReference type="Google" id="ProtNLM"/>
    </source>
</evidence>
<keyword evidence="2" id="KW-0964">Secreted</keyword>
<organism evidence="5">
    <name type="scientific">Timema cristinae</name>
    <name type="common">Walking stick</name>
    <dbReference type="NCBI Taxonomy" id="61476"/>
    <lineage>
        <taxon>Eukaryota</taxon>
        <taxon>Metazoa</taxon>
        <taxon>Ecdysozoa</taxon>
        <taxon>Arthropoda</taxon>
        <taxon>Hexapoda</taxon>
        <taxon>Insecta</taxon>
        <taxon>Pterygota</taxon>
        <taxon>Neoptera</taxon>
        <taxon>Polyneoptera</taxon>
        <taxon>Phasmatodea</taxon>
        <taxon>Timematodea</taxon>
        <taxon>Timematoidea</taxon>
        <taxon>Timematidae</taxon>
        <taxon>Timema</taxon>
    </lineage>
</organism>